<organism evidence="1 2">
    <name type="scientific">Cognatiyoonia sediminum</name>
    <dbReference type="NCBI Taxonomy" id="1508389"/>
    <lineage>
        <taxon>Bacteria</taxon>
        <taxon>Pseudomonadati</taxon>
        <taxon>Pseudomonadota</taxon>
        <taxon>Alphaproteobacteria</taxon>
        <taxon>Rhodobacterales</taxon>
        <taxon>Paracoccaceae</taxon>
        <taxon>Cognatiyoonia</taxon>
    </lineage>
</organism>
<gene>
    <name evidence="1" type="ORF">SAMN05444003_3163</name>
</gene>
<evidence type="ECO:0000313" key="2">
    <source>
        <dbReference type="Proteomes" id="UP000184074"/>
    </source>
</evidence>
<dbReference type="Proteomes" id="UP000184074">
    <property type="component" value="Unassembled WGS sequence"/>
</dbReference>
<dbReference type="OrthoDB" id="5342505at2"/>
<dbReference type="STRING" id="1508389.SAMN05444003_3163"/>
<keyword evidence="2" id="KW-1185">Reference proteome</keyword>
<dbReference type="Pfam" id="PF08856">
    <property type="entry name" value="DUF1826"/>
    <property type="match status" value="1"/>
</dbReference>
<accession>A0A1M5SWZ7</accession>
<reference evidence="1 2" key="1">
    <citation type="submission" date="2016-11" db="EMBL/GenBank/DDBJ databases">
        <authorList>
            <person name="Jaros S."/>
            <person name="Januszkiewicz K."/>
            <person name="Wedrychowicz H."/>
        </authorList>
    </citation>
    <scope>NUCLEOTIDE SEQUENCE [LARGE SCALE GENOMIC DNA]</scope>
    <source>
        <strain evidence="1 2">DSM 28715</strain>
    </source>
</reference>
<dbReference type="EMBL" id="FQXB01000007">
    <property type="protein sequence ID" value="SHH42900.1"/>
    <property type="molecule type" value="Genomic_DNA"/>
</dbReference>
<dbReference type="AlphaFoldDB" id="A0A1M5SWZ7"/>
<proteinExistence type="predicted"/>
<sequence>MSAVAEPLTAGVGICLDPAALSTLLEPDCAAAVWQREMSVDVQSWLASLPADSLPRGRVVAPVQTVGTIIEQLFEMAGAPRGIERDWLTADIVELAELFAEVVSAKYLRVRLDVITTNACRRFHVDAITARLVCTYRGTGTQYGVCEGEGDPARIETVATGAPILLRGTRWPAGEAPKVLHRSPPIEGTGEIRLVLVLDPVAVPDELDVYDAQSLANIGTLN</sequence>
<evidence type="ECO:0000313" key="1">
    <source>
        <dbReference type="EMBL" id="SHH42900.1"/>
    </source>
</evidence>
<dbReference type="InterPro" id="IPR014955">
    <property type="entry name" value="DUF1826"/>
</dbReference>
<evidence type="ECO:0008006" key="3">
    <source>
        <dbReference type="Google" id="ProtNLM"/>
    </source>
</evidence>
<dbReference type="RefSeq" id="WP_072902743.1">
    <property type="nucleotide sequence ID" value="NZ_FQXB01000007.1"/>
</dbReference>
<protein>
    <recommendedName>
        <fullName evidence="3">DUF1826 domain-containing protein</fullName>
    </recommendedName>
</protein>
<name>A0A1M5SWZ7_9RHOB</name>